<reference evidence="2 3" key="1">
    <citation type="journal article" date="2019" name="Int. J. Syst. Evol. Microbiol.">
        <title>The Global Catalogue of Microorganisms (GCM) 10K type strain sequencing project: providing services to taxonomists for standard genome sequencing and annotation.</title>
        <authorList>
            <consortium name="The Broad Institute Genomics Platform"/>
            <consortium name="The Broad Institute Genome Sequencing Center for Infectious Disease"/>
            <person name="Wu L."/>
            <person name="Ma J."/>
        </authorList>
    </citation>
    <scope>NUCLEOTIDE SEQUENCE [LARGE SCALE GENOMIC DNA]</scope>
    <source>
        <strain evidence="2 3">JCM 14942</strain>
    </source>
</reference>
<dbReference type="SUPFAM" id="SSF48150">
    <property type="entry name" value="DNA-glycosylase"/>
    <property type="match status" value="1"/>
</dbReference>
<dbReference type="EMBL" id="BAAAOR010000033">
    <property type="protein sequence ID" value="GAA1537998.1"/>
    <property type="molecule type" value="Genomic_DNA"/>
</dbReference>
<sequence>MAIHITDDPAADELLSSNPFALLVGMMLDQQYPMEHAFMGPQKVIGRFGSFEPAAIAAADPEEFAALCSTTPAIHRFPGSMAARLQELARIVVEQYDGHAERIWTEAADGKDLAKRLQALPGFGAQKVKIFVALVAKQLGVRPDGWEKAAGDYALDGYRSVADVVDPVSLQKVRDYKKAKKVTERAVSAERGTSSRR</sequence>
<gene>
    <name evidence="2" type="ORF">GCM10009788_45740</name>
</gene>
<keyword evidence="3" id="KW-1185">Reference proteome</keyword>
<evidence type="ECO:0000313" key="3">
    <source>
        <dbReference type="Proteomes" id="UP001500842"/>
    </source>
</evidence>
<evidence type="ECO:0000313" key="2">
    <source>
        <dbReference type="EMBL" id="GAA1537998.1"/>
    </source>
</evidence>
<dbReference type="InterPro" id="IPR003265">
    <property type="entry name" value="HhH-GPD_domain"/>
</dbReference>
<dbReference type="RefSeq" id="WP_141007151.1">
    <property type="nucleotide sequence ID" value="NZ_BAAAOR010000033.1"/>
</dbReference>
<dbReference type="Gene3D" id="1.10.340.30">
    <property type="entry name" value="Hypothetical protein, domain 2"/>
    <property type="match status" value="1"/>
</dbReference>
<organism evidence="2 3">
    <name type="scientific">Nocardioides humi</name>
    <dbReference type="NCBI Taxonomy" id="449461"/>
    <lineage>
        <taxon>Bacteria</taxon>
        <taxon>Bacillati</taxon>
        <taxon>Actinomycetota</taxon>
        <taxon>Actinomycetes</taxon>
        <taxon>Propionibacteriales</taxon>
        <taxon>Nocardioidaceae</taxon>
        <taxon>Nocardioides</taxon>
    </lineage>
</organism>
<dbReference type="NCBIfam" id="TIGR03252">
    <property type="entry name" value="HhH-GPD-type base excision DNA repair protein"/>
    <property type="match status" value="1"/>
</dbReference>
<feature type="domain" description="HhH-GPD" evidence="1">
    <location>
        <begin position="24"/>
        <end position="157"/>
    </location>
</feature>
<proteinExistence type="predicted"/>
<dbReference type="InterPro" id="IPR017658">
    <property type="entry name" value="HhH-GPD_base_excis"/>
</dbReference>
<evidence type="ECO:0000259" key="1">
    <source>
        <dbReference type="Pfam" id="PF00730"/>
    </source>
</evidence>
<dbReference type="InterPro" id="IPR011257">
    <property type="entry name" value="DNA_glycosylase"/>
</dbReference>
<protein>
    <submittedName>
        <fullName evidence="2">HhH-GPD-type base excision DNA repair protein</fullName>
    </submittedName>
</protein>
<name>A0ABN2BBV7_9ACTN</name>
<accession>A0ABN2BBV7</accession>
<comment type="caution">
    <text evidence="2">The sequence shown here is derived from an EMBL/GenBank/DDBJ whole genome shotgun (WGS) entry which is preliminary data.</text>
</comment>
<dbReference type="Pfam" id="PF00730">
    <property type="entry name" value="HhH-GPD"/>
    <property type="match status" value="1"/>
</dbReference>
<dbReference type="Proteomes" id="UP001500842">
    <property type="component" value="Unassembled WGS sequence"/>
</dbReference>